<accession>A0AAV2TTV5</accession>
<comment type="caution">
    <text evidence="13">The sequence shown here is derived from an EMBL/GenBank/DDBJ whole genome shotgun (WGS) entry which is preliminary data.</text>
</comment>
<dbReference type="GO" id="GO:0016579">
    <property type="term" value="P:protein deubiquitination"/>
    <property type="evidence" value="ECO:0007669"/>
    <property type="project" value="InterPro"/>
</dbReference>
<dbReference type="GO" id="GO:0004843">
    <property type="term" value="F:cysteine-type deubiquitinase activity"/>
    <property type="evidence" value="ECO:0007669"/>
    <property type="project" value="UniProtKB-UniRule"/>
</dbReference>
<dbReference type="InterPro" id="IPR041507">
    <property type="entry name" value="UCH_C"/>
</dbReference>
<dbReference type="PIRSF" id="PIRSF038120">
    <property type="entry name" value="Ubiquitinyl_hydrolase_UCH37"/>
    <property type="match status" value="1"/>
</dbReference>
<dbReference type="GO" id="GO:0005737">
    <property type="term" value="C:cytoplasm"/>
    <property type="evidence" value="ECO:0007669"/>
    <property type="project" value="TreeGrafter"/>
</dbReference>
<dbReference type="PANTHER" id="PTHR10589:SF16">
    <property type="entry name" value="UBIQUITIN CARBOXYL-TERMINAL HYDROLASE ISOZYME L5"/>
    <property type="match status" value="1"/>
</dbReference>
<dbReference type="PROSITE" id="PS52049">
    <property type="entry name" value="ULD"/>
    <property type="match status" value="1"/>
</dbReference>
<evidence type="ECO:0000256" key="11">
    <source>
        <dbReference type="RuleBase" id="RU361215"/>
    </source>
</evidence>
<evidence type="ECO:0000256" key="3">
    <source>
        <dbReference type="ARBA" id="ARBA00022670"/>
    </source>
</evidence>
<dbReference type="Proteomes" id="UP001497525">
    <property type="component" value="Unassembled WGS sequence"/>
</dbReference>
<reference evidence="13" key="1">
    <citation type="submission" date="2024-06" db="EMBL/GenBank/DDBJ databases">
        <authorList>
            <person name="Liu X."/>
            <person name="Lenzi L."/>
            <person name="Haldenby T S."/>
            <person name="Uol C."/>
        </authorList>
    </citation>
    <scope>NUCLEOTIDE SEQUENCE</scope>
</reference>
<dbReference type="AlphaFoldDB" id="A0AAV2TTV5"/>
<evidence type="ECO:0000256" key="1">
    <source>
        <dbReference type="ARBA" id="ARBA00000707"/>
    </source>
</evidence>
<evidence type="ECO:0000256" key="9">
    <source>
        <dbReference type="PIRSR" id="PIRSR038120-2"/>
    </source>
</evidence>
<dbReference type="SUPFAM" id="SSF54001">
    <property type="entry name" value="Cysteine proteinases"/>
    <property type="match status" value="1"/>
</dbReference>
<sequence length="314" mass="35250">MSDSGNWCLIESDPGVFTELIKGFGAQGLECDEVYDLKETDRISDALGLIFLFKWDGKGETDEKCLLDAKDKGIFFAKQVITNACATQAIINILLNIPDGRLELGPTLSDFKSFVADFDSTMKGTALSNCQQIRSVHNSFSNYQIFEFDEKFSKKPEDVYHFVGYLPINGVLYELDGLKGGPIEHGPIPNGVSWIDVVRPILEKRMQKCIDGNFNLMAVVPNRLSMYERQLAELKAKSSSPATELVHELERNIASEKKRAAVYRQENVRRRHNYLPLIIELLKVLSENGVLVESVNKARTAAQERRNAKAGTKK</sequence>
<evidence type="ECO:0000256" key="5">
    <source>
        <dbReference type="ARBA" id="ARBA00022801"/>
    </source>
</evidence>
<keyword evidence="6 7" id="KW-0788">Thiol protease</keyword>
<proteinExistence type="inferred from homology"/>
<dbReference type="Pfam" id="PF01088">
    <property type="entry name" value="Peptidase_C12"/>
    <property type="match status" value="1"/>
</dbReference>
<dbReference type="GO" id="GO:0006511">
    <property type="term" value="P:ubiquitin-dependent protein catabolic process"/>
    <property type="evidence" value="ECO:0007669"/>
    <property type="project" value="UniProtKB-UniRule"/>
</dbReference>
<feature type="active site" description="Nucleophile" evidence="8 10">
    <location>
        <position position="85"/>
    </location>
</feature>
<dbReference type="InterPro" id="IPR036959">
    <property type="entry name" value="Peptidase_C12_UCH_sf"/>
</dbReference>
<comment type="similarity">
    <text evidence="2 7 10 11">Belongs to the peptidase C12 family.</text>
</comment>
<gene>
    <name evidence="13" type="ORF">CDAUBV1_LOCUS15428</name>
</gene>
<dbReference type="InterPro" id="IPR038765">
    <property type="entry name" value="Papain-like_cys_pep_sf"/>
</dbReference>
<dbReference type="EC" id="3.4.19.12" evidence="7 11"/>
<dbReference type="InterPro" id="IPR017390">
    <property type="entry name" value="Ubiquitinyl_hydrolase_UCH37"/>
</dbReference>
<evidence type="ECO:0000256" key="4">
    <source>
        <dbReference type="ARBA" id="ARBA00022786"/>
    </source>
</evidence>
<keyword evidence="5 7" id="KW-0378">Hydrolase</keyword>
<dbReference type="InterPro" id="IPR001578">
    <property type="entry name" value="Peptidase_C12_UCH"/>
</dbReference>
<evidence type="ECO:0000313" key="13">
    <source>
        <dbReference type="EMBL" id="CAL5140258.1"/>
    </source>
</evidence>
<evidence type="ECO:0000256" key="10">
    <source>
        <dbReference type="PROSITE-ProRule" id="PRU01393"/>
    </source>
</evidence>
<dbReference type="PROSITE" id="PS52048">
    <property type="entry name" value="UCH_DOMAIN"/>
    <property type="match status" value="1"/>
</dbReference>
<keyword evidence="3 7" id="KW-0645">Protease</keyword>
<dbReference type="CDD" id="cd09617">
    <property type="entry name" value="Peptidase_C12_UCH37_BAP1"/>
    <property type="match status" value="1"/>
</dbReference>
<comment type="catalytic activity">
    <reaction evidence="1 7 10 11">
        <text>Thiol-dependent hydrolysis of ester, thioester, amide, peptide and isopeptide bonds formed by the C-terminal Gly of ubiquitin (a 76-residue protein attached to proteins as an intracellular targeting signal).</text>
        <dbReference type="EC" id="3.4.19.12"/>
    </reaction>
</comment>
<evidence type="ECO:0000259" key="12">
    <source>
        <dbReference type="PROSITE" id="PS52048"/>
    </source>
</evidence>
<feature type="domain" description="UCH catalytic" evidence="12">
    <location>
        <begin position="6"/>
        <end position="221"/>
    </location>
</feature>
<feature type="site" description="Transition state stabilizer" evidence="10">
    <location>
        <position position="79"/>
    </location>
</feature>
<dbReference type="PRINTS" id="PR00707">
    <property type="entry name" value="UBCTHYDRLASE"/>
</dbReference>
<evidence type="ECO:0000256" key="2">
    <source>
        <dbReference type="ARBA" id="ARBA00009326"/>
    </source>
</evidence>
<name>A0AAV2TTV5_CALDB</name>
<evidence type="ECO:0000256" key="6">
    <source>
        <dbReference type="ARBA" id="ARBA00022807"/>
    </source>
</evidence>
<evidence type="ECO:0000256" key="7">
    <source>
        <dbReference type="PIRNR" id="PIRNR038120"/>
    </source>
</evidence>
<dbReference type="Pfam" id="PF18031">
    <property type="entry name" value="UCH_C"/>
    <property type="match status" value="1"/>
</dbReference>
<organism evidence="13 14">
    <name type="scientific">Calicophoron daubneyi</name>
    <name type="common">Rumen fluke</name>
    <name type="synonym">Paramphistomum daubneyi</name>
    <dbReference type="NCBI Taxonomy" id="300641"/>
    <lineage>
        <taxon>Eukaryota</taxon>
        <taxon>Metazoa</taxon>
        <taxon>Spiralia</taxon>
        <taxon>Lophotrochozoa</taxon>
        <taxon>Platyhelminthes</taxon>
        <taxon>Trematoda</taxon>
        <taxon>Digenea</taxon>
        <taxon>Plagiorchiida</taxon>
        <taxon>Pronocephalata</taxon>
        <taxon>Paramphistomoidea</taxon>
        <taxon>Paramphistomidae</taxon>
        <taxon>Calicophoron</taxon>
    </lineage>
</organism>
<keyword evidence="4 7" id="KW-0833">Ubl conjugation pathway</keyword>
<protein>
    <recommendedName>
        <fullName evidence="7 11">Ubiquitin carboxyl-terminal hydrolase</fullName>
        <ecNumber evidence="7 11">3.4.19.12</ecNumber>
    </recommendedName>
</protein>
<dbReference type="Gene3D" id="3.40.532.10">
    <property type="entry name" value="Peptidase C12, ubiquitin carboxyl-terminal hydrolase"/>
    <property type="match status" value="1"/>
</dbReference>
<feature type="active site" description="Proton donor" evidence="8 10">
    <location>
        <position position="161"/>
    </location>
</feature>
<dbReference type="PANTHER" id="PTHR10589">
    <property type="entry name" value="UBIQUITIN CARBOXYL-TERMINAL HYDROLASE"/>
    <property type="match status" value="1"/>
</dbReference>
<dbReference type="EMBL" id="CAXLJL010000711">
    <property type="protein sequence ID" value="CAL5140258.1"/>
    <property type="molecule type" value="Genomic_DNA"/>
</dbReference>
<dbReference type="Gene3D" id="1.20.58.860">
    <property type="match status" value="1"/>
</dbReference>
<evidence type="ECO:0000256" key="8">
    <source>
        <dbReference type="PIRSR" id="PIRSR038120-1"/>
    </source>
</evidence>
<evidence type="ECO:0000313" key="14">
    <source>
        <dbReference type="Proteomes" id="UP001497525"/>
    </source>
</evidence>
<feature type="site" description="Important for enzyme activity" evidence="9 10">
    <location>
        <position position="176"/>
    </location>
</feature>